<comment type="caution">
    <text evidence="2">The sequence shown here is derived from an EMBL/GenBank/DDBJ whole genome shotgun (WGS) entry which is preliminary data.</text>
</comment>
<dbReference type="Proteomes" id="UP000360750">
    <property type="component" value="Unassembled WGS sequence"/>
</dbReference>
<evidence type="ECO:0000259" key="1">
    <source>
        <dbReference type="Pfam" id="PF13472"/>
    </source>
</evidence>
<sequence>MRFCDELSPARVRDPRHCAPSPIIVAVQYSRFVAIGDSQTEGLGDPHPEYEFRGWADRFAHRLAAYNPDLRYANLAIRGKRTRQVLEEQLEPALALEPDLVAAPLGMNDVIGRSDLDEVRSDLDTIYRNLAKTDATVIVSTFPNVSRTIPLAARKEHRLLALNEMNREFAEIYDFVLVDLHAAPVLTDPRSWSSDRLHASPFGHERFADAAAHALGLPDADPDWGKPLPPAPEPHPVAAVIRDARWAVEFFTPWFIRKLRGVSLGDGREPKRPTLTPVVEHELH</sequence>
<reference evidence="2 3" key="1">
    <citation type="submission" date="2019-02" db="EMBL/GenBank/DDBJ databases">
        <authorList>
            <consortium name="Pathogen Informatics"/>
        </authorList>
    </citation>
    <scope>NUCLEOTIDE SEQUENCE [LARGE SCALE GENOMIC DNA]</scope>
    <source>
        <strain evidence="2 3">3012STDY6756503</strain>
    </source>
</reference>
<feature type="domain" description="SGNH hydrolase-type esterase" evidence="1">
    <location>
        <begin position="34"/>
        <end position="206"/>
    </location>
</feature>
<dbReference type="InterPro" id="IPR036514">
    <property type="entry name" value="SGNH_hydro_sf"/>
</dbReference>
<name>A0ABD7V3E9_9ACTN</name>
<dbReference type="Pfam" id="PF13472">
    <property type="entry name" value="Lipase_GDSL_2"/>
    <property type="match status" value="1"/>
</dbReference>
<protein>
    <submittedName>
        <fullName evidence="2">GDSL-like Lipase/Acylhydrolase</fullName>
    </submittedName>
</protein>
<dbReference type="PANTHER" id="PTHR43784">
    <property type="entry name" value="GDSL-LIKE LIPASE/ACYLHYDROLASE, PUTATIVE (AFU_ORTHOLOGUE AFUA_2G00820)-RELATED"/>
    <property type="match status" value="1"/>
</dbReference>
<evidence type="ECO:0000313" key="2">
    <source>
        <dbReference type="EMBL" id="VFA88709.1"/>
    </source>
</evidence>
<dbReference type="InterPro" id="IPR053140">
    <property type="entry name" value="GDSL_Rv0518-like"/>
</dbReference>
<dbReference type="CDD" id="cd01832">
    <property type="entry name" value="SGNH_hydrolase_like_1"/>
    <property type="match status" value="1"/>
</dbReference>
<dbReference type="AlphaFoldDB" id="A0ABD7V3E9"/>
<accession>A0ABD7V3E9</accession>
<dbReference type="SUPFAM" id="SSF52266">
    <property type="entry name" value="SGNH hydrolase"/>
    <property type="match status" value="1"/>
</dbReference>
<dbReference type="InterPro" id="IPR013830">
    <property type="entry name" value="SGNH_hydro"/>
</dbReference>
<gene>
    <name evidence="2" type="ORF">NCTC8139_02263</name>
</gene>
<proteinExistence type="predicted"/>
<dbReference type="Gene3D" id="3.40.50.1110">
    <property type="entry name" value="SGNH hydrolase"/>
    <property type="match status" value="1"/>
</dbReference>
<dbReference type="EMBL" id="CAACYD010000006">
    <property type="protein sequence ID" value="VFA88709.1"/>
    <property type="molecule type" value="Genomic_DNA"/>
</dbReference>
<dbReference type="PANTHER" id="PTHR43784:SF2">
    <property type="entry name" value="GDSL-LIKE LIPASE_ACYLHYDROLASE, PUTATIVE (AFU_ORTHOLOGUE AFUA_2G00820)-RELATED"/>
    <property type="match status" value="1"/>
</dbReference>
<organism evidence="2 3">
    <name type="scientific">Gordonia paraffinivorans</name>
    <dbReference type="NCBI Taxonomy" id="175628"/>
    <lineage>
        <taxon>Bacteria</taxon>
        <taxon>Bacillati</taxon>
        <taxon>Actinomycetota</taxon>
        <taxon>Actinomycetes</taxon>
        <taxon>Mycobacteriales</taxon>
        <taxon>Gordoniaceae</taxon>
        <taxon>Gordonia</taxon>
    </lineage>
</organism>
<evidence type="ECO:0000313" key="3">
    <source>
        <dbReference type="Proteomes" id="UP000360750"/>
    </source>
</evidence>